<proteinExistence type="predicted"/>
<sequence length="60" mass="6324">MPFVLLAVANFALFLLALAAILTGGTLLLAAAWALLIVEALSVVGWARLAAHRARKDLPQ</sequence>
<keyword evidence="1" id="KW-0472">Membrane</keyword>
<accession>A0A481S2B0</accession>
<keyword evidence="3" id="KW-1185">Reference proteome</keyword>
<reference evidence="3" key="1">
    <citation type="submission" date="2019-02" db="EMBL/GenBank/DDBJ databases">
        <authorList>
            <person name="Montgomery M.T."/>
            <person name="Garlena R.A."/>
            <person name="Russell D.A."/>
            <person name="Pope W.H."/>
            <person name="Jacobs-Sera D."/>
            <person name="Hatfull G.F."/>
        </authorList>
    </citation>
    <scope>NUCLEOTIDE SEQUENCE [LARGE SCALE GENOMIC DNA]</scope>
</reference>
<dbReference type="Proteomes" id="UP000293379">
    <property type="component" value="Segment"/>
</dbReference>
<dbReference type="EMBL" id="MK501729">
    <property type="protein sequence ID" value="QBG78452.1"/>
    <property type="molecule type" value="Genomic_DNA"/>
</dbReference>
<name>A0A481S2B0_9CAUD</name>
<dbReference type="KEGG" id="vg:65119485"/>
<dbReference type="RefSeq" id="YP_010101711.1">
    <property type="nucleotide sequence ID" value="NC_055792.1"/>
</dbReference>
<evidence type="ECO:0000256" key="1">
    <source>
        <dbReference type="SAM" id="Phobius"/>
    </source>
</evidence>
<organism evidence="2 3">
    <name type="scientific">Gordonia phage Walrus</name>
    <dbReference type="NCBI Taxonomy" id="2517927"/>
    <lineage>
        <taxon>Viruses</taxon>
        <taxon>Duplodnaviria</taxon>
        <taxon>Heunggongvirae</taxon>
        <taxon>Uroviricota</taxon>
        <taxon>Caudoviricetes</taxon>
        <taxon>Jujuvirus</taxon>
        <taxon>Jujuvirus walrus</taxon>
    </lineage>
</organism>
<feature type="transmembrane region" description="Helical" evidence="1">
    <location>
        <begin position="29"/>
        <end position="51"/>
    </location>
</feature>
<gene>
    <name evidence="2" type="primary">61</name>
    <name evidence="2" type="ORF">PBI_WALRUS_61</name>
</gene>
<evidence type="ECO:0000313" key="2">
    <source>
        <dbReference type="EMBL" id="QBG78452.1"/>
    </source>
</evidence>
<keyword evidence="1" id="KW-1133">Transmembrane helix</keyword>
<dbReference type="GeneID" id="65119485"/>
<keyword evidence="1" id="KW-0812">Transmembrane</keyword>
<protein>
    <submittedName>
        <fullName evidence="2">Uncharacterized protein</fullName>
    </submittedName>
</protein>
<evidence type="ECO:0000313" key="3">
    <source>
        <dbReference type="Proteomes" id="UP000293379"/>
    </source>
</evidence>